<proteinExistence type="inferred from homology"/>
<feature type="compositionally biased region" description="Polar residues" evidence="9">
    <location>
        <begin position="1041"/>
        <end position="1052"/>
    </location>
</feature>
<dbReference type="InterPro" id="IPR000483">
    <property type="entry name" value="Cys-rich_flank_reg_C"/>
</dbReference>
<dbReference type="SMART" id="SM00082">
    <property type="entry name" value="LRRCT"/>
    <property type="match status" value="2"/>
</dbReference>
<dbReference type="FunFam" id="3.80.10.10:FF:000001">
    <property type="entry name" value="SLIT and NTRK-like family, member 1"/>
    <property type="match status" value="2"/>
</dbReference>
<evidence type="ECO:0000256" key="1">
    <source>
        <dbReference type="ARBA" id="ARBA00004479"/>
    </source>
</evidence>
<protein>
    <submittedName>
        <fullName evidence="12">SLIT and NTRK-like protein 5</fullName>
    </submittedName>
</protein>
<keyword evidence="7 10" id="KW-1133">Transmembrane helix</keyword>
<feature type="transmembrane region" description="Helical" evidence="10">
    <location>
        <begin position="683"/>
        <end position="706"/>
    </location>
</feature>
<dbReference type="PROSITE" id="PS51450">
    <property type="entry name" value="LRR"/>
    <property type="match status" value="1"/>
</dbReference>
<evidence type="ECO:0000256" key="7">
    <source>
        <dbReference type="ARBA" id="ARBA00022989"/>
    </source>
</evidence>
<dbReference type="SUPFAM" id="SSF52058">
    <property type="entry name" value="L domain-like"/>
    <property type="match status" value="2"/>
</dbReference>
<organism evidence="12 13">
    <name type="scientific">Fukomys damarensis</name>
    <name type="common">Damaraland mole rat</name>
    <name type="synonym">Cryptomys damarensis</name>
    <dbReference type="NCBI Taxonomy" id="885580"/>
    <lineage>
        <taxon>Eukaryota</taxon>
        <taxon>Metazoa</taxon>
        <taxon>Chordata</taxon>
        <taxon>Craniata</taxon>
        <taxon>Vertebrata</taxon>
        <taxon>Euteleostomi</taxon>
        <taxon>Mammalia</taxon>
        <taxon>Eutheria</taxon>
        <taxon>Euarchontoglires</taxon>
        <taxon>Glires</taxon>
        <taxon>Rodentia</taxon>
        <taxon>Hystricomorpha</taxon>
        <taxon>Bathyergidae</taxon>
        <taxon>Fukomys</taxon>
    </lineage>
</organism>
<evidence type="ECO:0000256" key="3">
    <source>
        <dbReference type="ARBA" id="ARBA00022614"/>
    </source>
</evidence>
<dbReference type="SMART" id="SM00369">
    <property type="entry name" value="LRR_TYP"/>
    <property type="match status" value="10"/>
</dbReference>
<evidence type="ECO:0000256" key="10">
    <source>
        <dbReference type="SAM" id="Phobius"/>
    </source>
</evidence>
<dbReference type="PANTHER" id="PTHR45773:SF5">
    <property type="entry name" value="SLIT AND NTRK-LIKE PROTEIN 5"/>
    <property type="match status" value="1"/>
</dbReference>
<evidence type="ECO:0000256" key="4">
    <source>
        <dbReference type="ARBA" id="ARBA00022692"/>
    </source>
</evidence>
<keyword evidence="5" id="KW-0732">Signal</keyword>
<dbReference type="Gene3D" id="3.80.10.10">
    <property type="entry name" value="Ribonuclease Inhibitor"/>
    <property type="match status" value="2"/>
</dbReference>
<dbReference type="STRING" id="885580.ENSFDAP00000010951"/>
<reference evidence="12 13" key="1">
    <citation type="submission" date="2013-11" db="EMBL/GenBank/DDBJ databases">
        <title>The Damaraland mole rat (Fukomys damarensis) genome and evolution of African mole rats.</title>
        <authorList>
            <person name="Gladyshev V.N."/>
            <person name="Fang X."/>
        </authorList>
    </citation>
    <scope>NUCLEOTIDE SEQUENCE [LARGE SCALE GENOMIC DNA]</scope>
    <source>
        <tissue evidence="12">Liver</tissue>
    </source>
</reference>
<feature type="compositionally biased region" description="Basic and acidic residues" evidence="9">
    <location>
        <begin position="1073"/>
        <end position="1090"/>
    </location>
</feature>
<comment type="similarity">
    <text evidence="2">Belongs to the SLITRK family.</text>
</comment>
<dbReference type="eggNOG" id="ENOG502QUVV">
    <property type="taxonomic scope" value="Eukaryota"/>
</dbReference>
<sequence>MRFDLPSSCEEQHIRGGKMHPCCPPVTLEQDLHRKMHSWMLQTLAFAVTSLVLSCAETIDYYGEICDNACPCEEKDGILTVSCENRGIISLSEISPPRFPVYHLLLSGNLLNRLYPNEFVNYTGASILHLGSNVIQDIETGAFHGLRGLRRLHLNNNKLELLRDDTFLGLENLEYLQVDYNYISVIEPNAFGKLHLLQVLILNDNLLSSLPNNLFRFVPLTHLDLRGNRLKLLPYMGLLQHMDKVVELQLEENPWNCSCELISLKDWLDSISYSALVGDVVCETPFRLHGRDLDEISKQELCPRKLISDYEMRPQTPLSTTGYLHTTPASVNSVATSSSAVYKPPLKPPKGTRQPNKPRVRPTSRQPSKDLGYSNYGPSIAYQTKSPVPLECPTACTCNLQISDLGLNVNCQERKIESIAELQPKPYNPKKMYLTENYIAVVRRTDFLEATGLDLLHLGNNRISMIQDRAFGDLSNLRRLYLNGNRIERLSPELFYGLQSLQYLFLQYNLIREIQTGTFDPVPNLQLLFLNNNLLQVMPSGVFSGLTLLRLNLRSNHFTSLPVSGVLDQLTSLIQIDLHDNPWDCTCEVVGMKLWVEQLKVGVLVDEVICKAPKKFAETDMRSIKSESLCPDYSDVVVSTPTPSSIQVPARTSAVTPAVRLNSTGTPAGLGAGGGASSVPLSVLILSLLLVFIMSVFVAAGLFVLVMKRRKKNQSDHTSTNNSDVSSFNMQYSVYSGGGGGAGGHPHAHVHHRGPALPKVKTPAGHVYEYIPHPLGHMCKNPIYRSREGNSVEDYKDLHELKKSFRTQVQEDYSRCQASKKIIDLALKFWKLNHCLEKIIQIVISVLTGCYSNVHLLKNCVETICSLVSVVCSDFSEPSTSVDRCENKISQVGYRELEALAKSLLLCFESEERPDLLKPWECNNQNARGQEKEEGSNSSWPNFGRNKGVLKRVCELRKASSAVGSEGLERATAQPNPTAQCPPAGGGGLGRLRAPGASRFWQWGLGSQVGPGSGSVLHTVTGRRPCAGCALLEESTAACDSSATGSLTGETSAHSRHPSLTPAMESSAQAQEWSRDLGLRREEEKQRYQPRDLMISSEFLDPAALEEIPDVSDTRGS</sequence>
<dbReference type="GO" id="GO:0051965">
    <property type="term" value="P:positive regulation of synapse assembly"/>
    <property type="evidence" value="ECO:0007669"/>
    <property type="project" value="UniProtKB-ARBA"/>
</dbReference>
<evidence type="ECO:0000313" key="13">
    <source>
        <dbReference type="Proteomes" id="UP000028990"/>
    </source>
</evidence>
<dbReference type="GO" id="GO:0007409">
    <property type="term" value="P:axonogenesis"/>
    <property type="evidence" value="ECO:0007669"/>
    <property type="project" value="TreeGrafter"/>
</dbReference>
<dbReference type="Proteomes" id="UP000028990">
    <property type="component" value="Unassembled WGS sequence"/>
</dbReference>
<keyword evidence="3" id="KW-0433">Leucine-rich repeat</keyword>
<dbReference type="InterPro" id="IPR003591">
    <property type="entry name" value="Leu-rich_rpt_typical-subtyp"/>
</dbReference>
<dbReference type="AlphaFoldDB" id="A0A091DEA7"/>
<dbReference type="GO" id="GO:0016020">
    <property type="term" value="C:membrane"/>
    <property type="evidence" value="ECO:0007669"/>
    <property type="project" value="UniProtKB-SubCell"/>
</dbReference>
<evidence type="ECO:0000256" key="5">
    <source>
        <dbReference type="ARBA" id="ARBA00022729"/>
    </source>
</evidence>
<evidence type="ECO:0000256" key="6">
    <source>
        <dbReference type="ARBA" id="ARBA00022737"/>
    </source>
</evidence>
<evidence type="ECO:0000256" key="2">
    <source>
        <dbReference type="ARBA" id="ARBA00010439"/>
    </source>
</evidence>
<evidence type="ECO:0000256" key="9">
    <source>
        <dbReference type="SAM" id="MobiDB-lite"/>
    </source>
</evidence>
<dbReference type="PANTHER" id="PTHR45773">
    <property type="entry name" value="SLIT AND NTRK-LIKE PROTEIN 4-RELATED"/>
    <property type="match status" value="1"/>
</dbReference>
<feature type="region of interest" description="Disordered" evidence="9">
    <location>
        <begin position="335"/>
        <end position="376"/>
    </location>
</feature>
<evidence type="ECO:0000259" key="11">
    <source>
        <dbReference type="SMART" id="SM00082"/>
    </source>
</evidence>
<keyword evidence="13" id="KW-1185">Reference proteome</keyword>
<keyword evidence="8 10" id="KW-0472">Membrane</keyword>
<evidence type="ECO:0000256" key="8">
    <source>
        <dbReference type="ARBA" id="ARBA00023136"/>
    </source>
</evidence>
<keyword evidence="6" id="KW-0677">Repeat</keyword>
<dbReference type="InterPro" id="IPR032675">
    <property type="entry name" value="LRR_dom_sf"/>
</dbReference>
<feature type="domain" description="LRRCT" evidence="11">
    <location>
        <begin position="253"/>
        <end position="303"/>
    </location>
</feature>
<dbReference type="Pfam" id="PF13855">
    <property type="entry name" value="LRR_8"/>
    <property type="match status" value="2"/>
</dbReference>
<keyword evidence="4 10" id="KW-0812">Transmembrane</keyword>
<dbReference type="EMBL" id="KN122715">
    <property type="protein sequence ID" value="KFO28595.1"/>
    <property type="molecule type" value="Genomic_DNA"/>
</dbReference>
<evidence type="ECO:0000313" key="12">
    <source>
        <dbReference type="EMBL" id="KFO28595.1"/>
    </source>
</evidence>
<comment type="subcellular location">
    <subcellularLocation>
        <location evidence="1">Membrane</location>
        <topology evidence="1">Single-pass type I membrane protein</topology>
    </subcellularLocation>
</comment>
<feature type="domain" description="LRRCT" evidence="11">
    <location>
        <begin position="581"/>
        <end position="631"/>
    </location>
</feature>
<dbReference type="InterPro" id="IPR001611">
    <property type="entry name" value="Leu-rich_rpt"/>
</dbReference>
<name>A0A091DEA7_FUKDA</name>
<accession>A0A091DEA7</accession>
<feature type="region of interest" description="Disordered" evidence="9">
    <location>
        <begin position="1041"/>
        <end position="1094"/>
    </location>
</feature>
<gene>
    <name evidence="12" type="ORF">H920_09994</name>
</gene>